<feature type="domain" description="DUF2726" evidence="2">
    <location>
        <begin position="739"/>
        <end position="852"/>
    </location>
</feature>
<dbReference type="InterPro" id="IPR024402">
    <property type="entry name" value="DUF2726"/>
</dbReference>
<name>A0A1N7RZX8_9BURK</name>
<evidence type="ECO:0000256" key="1">
    <source>
        <dbReference type="SAM" id="MobiDB-lite"/>
    </source>
</evidence>
<feature type="region of interest" description="Disordered" evidence="1">
    <location>
        <begin position="1"/>
        <end position="28"/>
    </location>
</feature>
<dbReference type="Proteomes" id="UP000187012">
    <property type="component" value="Unassembled WGS sequence"/>
</dbReference>
<proteinExistence type="predicted"/>
<feature type="compositionally biased region" description="Basic residues" evidence="1">
    <location>
        <begin position="1"/>
        <end position="10"/>
    </location>
</feature>
<sequence>MSRKNKKSGATRRATAGQHPASSTGSSINSQASIGITLEDLRKQVHHCVQTEQWNELLEFVNALTPPSIVDKTDHEAEFWILSSKVVAWTKAHLSSIEFVEAQNRSALKGAVMRMADLATHFYRADEFNIYLRLLDFTLEDTLHALDQLTRACMEPMQFKWVERLRSIALSLMFPDEHWEDEELLPGQKEVLEQLPDLDLLLREAYARAWRMPGLEDDDKIRLQAMETELDMLAATPGDALAVRAALAKLPEPVLPDEYVGEALDDEYTSRQELTPSGWGFLWEMGFAQPNDYAAVLARYPGPFAHDFSDGLAAMMRSILAIHENERDRYLVSAVNYLSRYARVSDIDMGDLMVQGADGPESIPFAFSGLRRPTPVDLLISVVHDLTKAYPRHREACQLYLKLVHAISASGADYTKQPHMQFEDLAWLREKSCRFQWMAMNSAVTLRDRLRFFLDALVHPQAAVQLREQPMPAFEGELSAADISLVVPHLEALAARRDELAGDPERLWQGSAVAVFNKLLSAGGEALERIVDLSRELSPDLESPRGWFMKGYLEQVSSSGTRYDALCFYTASLSASYDGLDAIKGNLATLWKGETSVSDMKDHLHLLEAVKTEDVRATKALAKIRESAQRRLHELQQADQHERTAVNRWPALSAPAKTVLATLHQIDAFKGYEELGRYAGMSAEWAGKHHKRLLDEGMVRDTPTGYVVNPYIIPLLERENQHSVAGRIVRANGTAAIKQVFNSEREFSIYQVVVQLCPNHLVFPNCSLQSIMSYDRLKELVDQDDFGYYLRASVDIVVVSSTTYLPMLAIEVDSPWHDTDRQQERDERKDRLFSTAGIPFLRLRPLGRPTPEVVRAEVASHISELVSALRSDIPGYDQAQGLLRDLARPGD</sequence>
<keyword evidence="4" id="KW-1185">Reference proteome</keyword>
<dbReference type="Pfam" id="PF10881">
    <property type="entry name" value="DUF2726"/>
    <property type="match status" value="1"/>
</dbReference>
<dbReference type="AlphaFoldDB" id="A0A1N7RZX8"/>
<evidence type="ECO:0000259" key="2">
    <source>
        <dbReference type="Pfam" id="PF10881"/>
    </source>
</evidence>
<evidence type="ECO:0000313" key="3">
    <source>
        <dbReference type="EMBL" id="SIT40631.1"/>
    </source>
</evidence>
<dbReference type="EMBL" id="CYGX02000027">
    <property type="protein sequence ID" value="SIT40631.1"/>
    <property type="molecule type" value="Genomic_DNA"/>
</dbReference>
<protein>
    <recommendedName>
        <fullName evidence="2">DUF2726 domain-containing protein</fullName>
    </recommendedName>
</protein>
<reference evidence="3 4" key="1">
    <citation type="submission" date="2016-12" db="EMBL/GenBank/DDBJ databases">
        <authorList>
            <person name="Song W.-J."/>
            <person name="Kurnit D.M."/>
        </authorList>
    </citation>
    <scope>NUCLEOTIDE SEQUENCE [LARGE SCALE GENOMIC DNA]</scope>
    <source>
        <strain evidence="3 4">STM7296</strain>
    </source>
</reference>
<dbReference type="STRING" id="1247936.BN2475_270019"/>
<gene>
    <name evidence="3" type="ORF">BN2475_270019</name>
</gene>
<accession>A0A1N7RZX8</accession>
<dbReference type="OrthoDB" id="933869at2"/>
<dbReference type="RefSeq" id="WP_094779933.1">
    <property type="nucleotide sequence ID" value="NZ_CYGX02000027.1"/>
</dbReference>
<organism evidence="3 4">
    <name type="scientific">Paraburkholderia ribeironis</name>
    <dbReference type="NCBI Taxonomy" id="1247936"/>
    <lineage>
        <taxon>Bacteria</taxon>
        <taxon>Pseudomonadati</taxon>
        <taxon>Pseudomonadota</taxon>
        <taxon>Betaproteobacteria</taxon>
        <taxon>Burkholderiales</taxon>
        <taxon>Burkholderiaceae</taxon>
        <taxon>Paraburkholderia</taxon>
    </lineage>
</organism>
<evidence type="ECO:0000313" key="4">
    <source>
        <dbReference type="Proteomes" id="UP000187012"/>
    </source>
</evidence>